<accession>A0A133USA6</accession>
<proteinExistence type="predicted"/>
<keyword evidence="2" id="KW-1185">Reference proteome</keyword>
<evidence type="ECO:0000313" key="2">
    <source>
        <dbReference type="Proteomes" id="UP000070463"/>
    </source>
</evidence>
<comment type="caution">
    <text evidence="1">The sequence shown here is derived from an EMBL/GenBank/DDBJ whole genome shotgun (WGS) entry which is preliminary data.</text>
</comment>
<evidence type="ECO:0000313" key="1">
    <source>
        <dbReference type="EMBL" id="KXA97105.1"/>
    </source>
</evidence>
<dbReference type="AlphaFoldDB" id="A0A133USA6"/>
<sequence>MPSIYVHLSGRDTDRAILEIYGIERDSNKNGFKGNGTVECSCGESNDPDANYCSNCGRKLDSSREVERKGTQKVLVK</sequence>
<dbReference type="Proteomes" id="UP000070463">
    <property type="component" value="Unassembled WGS sequence"/>
</dbReference>
<protein>
    <submittedName>
        <fullName evidence="1">Uncharacterized protein</fullName>
    </submittedName>
</protein>
<name>A0A133USA6_9EURY</name>
<dbReference type="EMBL" id="LHXR01000044">
    <property type="protein sequence ID" value="KXA97105.1"/>
    <property type="molecule type" value="Genomic_DNA"/>
</dbReference>
<gene>
    <name evidence="1" type="ORF">AKJ37_03725</name>
</gene>
<organism evidence="1 2">
    <name type="scientific">candidate division MSBL1 archaeon SCGC-AAA259I09</name>
    <dbReference type="NCBI Taxonomy" id="1698267"/>
    <lineage>
        <taxon>Archaea</taxon>
        <taxon>Methanobacteriati</taxon>
        <taxon>Methanobacteriota</taxon>
        <taxon>candidate division MSBL1</taxon>
    </lineage>
</organism>
<reference evidence="1 2" key="1">
    <citation type="journal article" date="2016" name="Sci. Rep.">
        <title>Metabolic traits of an uncultured archaeal lineage -MSBL1- from brine pools of the Red Sea.</title>
        <authorList>
            <person name="Mwirichia R."/>
            <person name="Alam I."/>
            <person name="Rashid M."/>
            <person name="Vinu M."/>
            <person name="Ba-Alawi W."/>
            <person name="Anthony Kamau A."/>
            <person name="Kamanda Ngugi D."/>
            <person name="Goker M."/>
            <person name="Klenk H.P."/>
            <person name="Bajic V."/>
            <person name="Stingl U."/>
        </authorList>
    </citation>
    <scope>NUCLEOTIDE SEQUENCE [LARGE SCALE GENOMIC DNA]</scope>
    <source>
        <strain evidence="1">SCGC-AAA259I09</strain>
    </source>
</reference>